<dbReference type="RefSeq" id="WP_123824893.1">
    <property type="nucleotide sequence ID" value="NZ_RKMF01000006.1"/>
</dbReference>
<keyword evidence="4" id="KW-0413">Isomerase</keyword>
<dbReference type="InterPro" id="IPR000362">
    <property type="entry name" value="Fumarate_lyase_fam"/>
</dbReference>
<dbReference type="EMBL" id="RKMF01000006">
    <property type="protein sequence ID" value="ROZ63479.1"/>
    <property type="molecule type" value="Genomic_DNA"/>
</dbReference>
<keyword evidence="1" id="KW-0456">Lyase</keyword>
<accession>A0A3N4A4D7</accession>
<reference evidence="4 5" key="1">
    <citation type="submission" date="2018-10" db="EMBL/GenBank/DDBJ databases">
        <title>Kocuria sp. M5W7-7, whole genome shotgun sequence.</title>
        <authorList>
            <person name="Tuo L."/>
        </authorList>
    </citation>
    <scope>NUCLEOTIDE SEQUENCE [LARGE SCALE GENOMIC DNA]</scope>
    <source>
        <strain evidence="4 5">M5W7-7</strain>
    </source>
</reference>
<dbReference type="PRINTS" id="PR00149">
    <property type="entry name" value="FUMRATELYASE"/>
</dbReference>
<dbReference type="Gene3D" id="1.20.200.10">
    <property type="entry name" value="Fumarase/aspartase (Central domain)"/>
    <property type="match status" value="1"/>
</dbReference>
<dbReference type="GO" id="GO:0016829">
    <property type="term" value="F:lyase activity"/>
    <property type="evidence" value="ECO:0007669"/>
    <property type="project" value="UniProtKB-KW"/>
</dbReference>
<dbReference type="SUPFAM" id="SSF48557">
    <property type="entry name" value="L-aspartase-like"/>
    <property type="match status" value="1"/>
</dbReference>
<evidence type="ECO:0000256" key="2">
    <source>
        <dbReference type="ARBA" id="ARBA00034772"/>
    </source>
</evidence>
<keyword evidence="5" id="KW-1185">Reference proteome</keyword>
<gene>
    <name evidence="4" type="ORF">EDL96_05960</name>
</gene>
<name>A0A3N4A4D7_9MICC</name>
<dbReference type="OrthoDB" id="9768878at2"/>
<dbReference type="InterPro" id="IPR024083">
    <property type="entry name" value="Fumarase/histidase_N"/>
</dbReference>
<evidence type="ECO:0000259" key="3">
    <source>
        <dbReference type="Pfam" id="PF00206"/>
    </source>
</evidence>
<dbReference type="Proteomes" id="UP000270616">
    <property type="component" value="Unassembled WGS sequence"/>
</dbReference>
<evidence type="ECO:0000313" key="5">
    <source>
        <dbReference type="Proteomes" id="UP000270616"/>
    </source>
</evidence>
<organism evidence="4 5">
    <name type="scientific">Kocuria soli</name>
    <dbReference type="NCBI Taxonomy" id="2485125"/>
    <lineage>
        <taxon>Bacteria</taxon>
        <taxon>Bacillati</taxon>
        <taxon>Actinomycetota</taxon>
        <taxon>Actinomycetes</taxon>
        <taxon>Micrococcales</taxon>
        <taxon>Micrococcaceae</taxon>
        <taxon>Kocuria</taxon>
    </lineage>
</organism>
<dbReference type="InterPro" id="IPR022761">
    <property type="entry name" value="Fumarate_lyase_N"/>
</dbReference>
<dbReference type="PANTHER" id="PTHR43172">
    <property type="entry name" value="ADENYLOSUCCINATE LYASE"/>
    <property type="match status" value="1"/>
</dbReference>
<comment type="caution">
    <text evidence="4">The sequence shown here is derived from an EMBL/GenBank/DDBJ whole genome shotgun (WGS) entry which is preliminary data.</text>
</comment>
<comment type="similarity">
    <text evidence="2">Belongs to the class-II fumarase/aspartase family.</text>
</comment>
<dbReference type="GO" id="GO:0016853">
    <property type="term" value="F:isomerase activity"/>
    <property type="evidence" value="ECO:0007669"/>
    <property type="project" value="UniProtKB-KW"/>
</dbReference>
<dbReference type="Pfam" id="PF00206">
    <property type="entry name" value="Lyase_1"/>
    <property type="match status" value="1"/>
</dbReference>
<sequence length="490" mass="51354">MPDYGLLEPGTHHIASLTDDDAFLRCLVEVEIAWVRAQAAAGLVSPERADAVSAVADPEVFSASFDPADMAARSEGGGNPVIPMLGDLRAAVKTIDPSALKAIHRGLTSQDVMDTALMLMTRRVLDRIRDDLDGVCVTLAHLAEEHRATPAVARTLTQHALPSTFGLRCARWLQGLLDAREALLSVTPMVSVGGAAGTLAGTAALLAPTQADRNEQNQSADEDLAAAVADLNAAWASELGLAPAAHVWHTNRGVVLRHADALAETTAALGAIANDVLVLSRPEVAELREPTAPGRGVSSAMPQKQNPVLSVLIKRSALSAPQQMAQLHLAAAGVVDERPDGAWHAEWPVFRTLLRLSATAVTQSRELLEGLQVLPEAMLANLRQAGPGVVAERIAAVLGPVITATSGADGKAAVQRAIGDGAGDADRTVALLQELTADTVLDDGRAVTPDLLRELCDPTTYTGLSTQLVDAAIQRFRRAGIQSASSHQTN</sequence>
<dbReference type="Gene3D" id="1.10.275.10">
    <property type="entry name" value="Fumarase/aspartase (N-terminal domain)"/>
    <property type="match status" value="1"/>
</dbReference>
<dbReference type="PANTHER" id="PTHR43172:SF2">
    <property type="entry name" value="ADENYLOSUCCINATE LYASE C-TERMINAL DOMAIN-CONTAINING PROTEIN"/>
    <property type="match status" value="1"/>
</dbReference>
<evidence type="ECO:0000313" key="4">
    <source>
        <dbReference type="EMBL" id="ROZ63479.1"/>
    </source>
</evidence>
<protein>
    <submittedName>
        <fullName evidence="4">3-carboxy-cis,cis-muconate cycloisomerase</fullName>
    </submittedName>
</protein>
<dbReference type="AlphaFoldDB" id="A0A3N4A4D7"/>
<dbReference type="InterPro" id="IPR008948">
    <property type="entry name" value="L-Aspartase-like"/>
</dbReference>
<evidence type="ECO:0000256" key="1">
    <source>
        <dbReference type="ARBA" id="ARBA00023239"/>
    </source>
</evidence>
<proteinExistence type="inferred from homology"/>
<feature type="domain" description="Fumarate lyase N-terminal" evidence="3">
    <location>
        <begin position="30"/>
        <end position="313"/>
    </location>
</feature>